<dbReference type="Gene3D" id="1.20.5.2700">
    <property type="match status" value="1"/>
</dbReference>
<name>A0A0E3DBJ4_CERJP</name>
<dbReference type="InterPro" id="IPR001516">
    <property type="entry name" value="Proton_antipo_N"/>
</dbReference>
<evidence type="ECO:0000256" key="15">
    <source>
        <dbReference type="ARBA" id="ARBA00049551"/>
    </source>
</evidence>
<feature type="transmembrane region" description="Helical" evidence="16">
    <location>
        <begin position="6"/>
        <end position="23"/>
    </location>
</feature>
<evidence type="ECO:0000256" key="1">
    <source>
        <dbReference type="ARBA" id="ARBA00004448"/>
    </source>
</evidence>
<evidence type="ECO:0000256" key="9">
    <source>
        <dbReference type="ARBA" id="ARBA00022982"/>
    </source>
</evidence>
<dbReference type="PANTHER" id="PTHR42829:SF2">
    <property type="entry name" value="NADH-UBIQUINONE OXIDOREDUCTASE CHAIN 5"/>
    <property type="match status" value="1"/>
</dbReference>
<feature type="transmembrane region" description="Helical" evidence="16">
    <location>
        <begin position="520"/>
        <end position="539"/>
    </location>
</feature>
<organism evidence="20">
    <name type="scientific">Ceramothamnion japonicum</name>
    <name type="common">Red alga</name>
    <name type="synonym">Ceramium japonicum</name>
    <dbReference type="NCBI Taxonomy" id="218448"/>
    <lineage>
        <taxon>Eukaryota</taxon>
        <taxon>Rhodophyta</taxon>
        <taxon>Florideophyceae</taxon>
        <taxon>Rhodymeniophycidae</taxon>
        <taxon>Ceramiales</taxon>
        <taxon>Ceramiaceae</taxon>
        <taxon>Ceramothamnion</taxon>
    </lineage>
</organism>
<keyword evidence="12 16" id="KW-0830">Ubiquinone</keyword>
<comment type="function">
    <text evidence="16">Core subunit of the mitochondrial membrane respiratory chain NADH dehydrogenase (Complex I) which catalyzes electron transfer from NADH through the respiratory chain, using ubiquinone as an electron acceptor. Essential for the catalytic activity and assembly of complex I.</text>
</comment>
<dbReference type="Pfam" id="PF00662">
    <property type="entry name" value="Proton_antipo_N"/>
    <property type="match status" value="1"/>
</dbReference>
<evidence type="ECO:0000256" key="5">
    <source>
        <dbReference type="ARBA" id="ARBA00022660"/>
    </source>
</evidence>
<feature type="transmembrane region" description="Helical" evidence="16">
    <location>
        <begin position="279"/>
        <end position="304"/>
    </location>
</feature>
<proteinExistence type="inferred from homology"/>
<keyword evidence="7" id="KW-0999">Mitochondrion inner membrane</keyword>
<dbReference type="Pfam" id="PF00361">
    <property type="entry name" value="Proton_antipo_M"/>
    <property type="match status" value="1"/>
</dbReference>
<keyword evidence="13 16" id="KW-0496">Mitochondrion</keyword>
<evidence type="ECO:0000256" key="6">
    <source>
        <dbReference type="ARBA" id="ARBA00022692"/>
    </source>
</evidence>
<keyword evidence="4 16" id="KW-0813">Transport</keyword>
<geneLocation type="mitochondrion" evidence="20"/>
<evidence type="ECO:0000313" key="20">
    <source>
        <dbReference type="EMBL" id="AHX02441.1"/>
    </source>
</evidence>
<feature type="transmembrane region" description="Helical" evidence="16">
    <location>
        <begin position="417"/>
        <end position="444"/>
    </location>
</feature>
<evidence type="ECO:0000259" key="17">
    <source>
        <dbReference type="Pfam" id="PF00361"/>
    </source>
</evidence>
<evidence type="ECO:0000256" key="3">
    <source>
        <dbReference type="ARBA" id="ARBA00021096"/>
    </source>
</evidence>
<evidence type="ECO:0000256" key="8">
    <source>
        <dbReference type="ARBA" id="ARBA00022967"/>
    </source>
</evidence>
<keyword evidence="5" id="KW-0679">Respiratory chain</keyword>
<comment type="similarity">
    <text evidence="16">Belongs to the complex I subunit 5 family.</text>
</comment>
<keyword evidence="6 16" id="KW-0812">Transmembrane</keyword>
<evidence type="ECO:0000256" key="13">
    <source>
        <dbReference type="ARBA" id="ARBA00023128"/>
    </source>
</evidence>
<feature type="transmembrane region" description="Helical" evidence="16">
    <location>
        <begin position="253"/>
        <end position="273"/>
    </location>
</feature>
<dbReference type="NCBIfam" id="NF005141">
    <property type="entry name" value="PRK06590.1"/>
    <property type="match status" value="1"/>
</dbReference>
<feature type="transmembrane region" description="Helical" evidence="16">
    <location>
        <begin position="176"/>
        <end position="200"/>
    </location>
</feature>
<keyword evidence="9" id="KW-0249">Electron transport</keyword>
<sequence>MYFSIILLPFISTLLCGFGGRWLGRYGTSLLASSFIFFNFLLSSFIFFEVNICDSPVLLKITTWVTLELLNLHWGFLFDSLTCTMLVVVNSISFLVHFYSIGYLDEDPHVPRFMAYLSVFTFFMLILVTADNLLQMFLGWEGVGIASYLLINFWFSRLSANQAALKALITNRVGDFGLSLAILLSFFIFGSLDYFTIFSLAPLFEFLELSVFNFNISFYTLFGFFVSLGAIGKSAQLGLHVWLPDAMEGPTPVSALIHAATMVTAGVFLIIRFSPLIEFSPFTLSFLILFGSLTAFFASFTGIFQSDLKKIIAYSTCSQLGYMIFSCGLSHYNLSLFHLANHAFFKALLFLAAGSVIHSIADEQDLRRMGSFLPLLPLTYSAFLIGSLALTGFPFLTGFFSKDLILEICQVYRNKNIFYFGNLACIFGNLAVIFTSFYSFRLLFFTFLNSANSPRIIYTSVKESSVFIVLPLVLLILGSIFVGYLGKDFFVGFGTPSWNNVLFYFPFHVYFIESEFLEPVLKWIPFFLSFLGFLLALSLNIKNFSVFFYNLAFFINKKWYWDSFYARFIIFPILNFGLKTSFKTLDRGFIEIIGPYGFSKFIPLVANFLNFFHNGQLTSYTFYFVLAILSFSSFVFMTKLSILFYFILVFFI</sequence>
<dbReference type="EC" id="7.1.1.2" evidence="2 16"/>
<evidence type="ECO:0000256" key="14">
    <source>
        <dbReference type="ARBA" id="ARBA00023136"/>
    </source>
</evidence>
<feature type="transmembrane region" description="Helical" evidence="16">
    <location>
        <begin position="113"/>
        <end position="130"/>
    </location>
</feature>
<feature type="transmembrane region" description="Helical" evidence="16">
    <location>
        <begin position="621"/>
        <end position="651"/>
    </location>
</feature>
<feature type="transmembrane region" description="Helical" evidence="16">
    <location>
        <begin position="373"/>
        <end position="397"/>
    </location>
</feature>
<feature type="transmembrane region" description="Helical" evidence="16">
    <location>
        <begin position="311"/>
        <end position="331"/>
    </location>
</feature>
<comment type="catalytic activity">
    <reaction evidence="15 16">
        <text>a ubiquinone + NADH + 5 H(+)(in) = a ubiquinol + NAD(+) + 4 H(+)(out)</text>
        <dbReference type="Rhea" id="RHEA:29091"/>
        <dbReference type="Rhea" id="RHEA-COMP:9565"/>
        <dbReference type="Rhea" id="RHEA-COMP:9566"/>
        <dbReference type="ChEBI" id="CHEBI:15378"/>
        <dbReference type="ChEBI" id="CHEBI:16389"/>
        <dbReference type="ChEBI" id="CHEBI:17976"/>
        <dbReference type="ChEBI" id="CHEBI:57540"/>
        <dbReference type="ChEBI" id="CHEBI:57945"/>
        <dbReference type="EC" id="7.1.1.2"/>
    </reaction>
</comment>
<feature type="transmembrane region" description="Helical" evidence="16">
    <location>
        <begin position="212"/>
        <end position="232"/>
    </location>
</feature>
<dbReference type="NCBIfam" id="TIGR01974">
    <property type="entry name" value="NDH_I_L"/>
    <property type="match status" value="1"/>
</dbReference>
<keyword evidence="8" id="KW-1278">Translocase</keyword>
<dbReference type="PANTHER" id="PTHR42829">
    <property type="entry name" value="NADH-UBIQUINONE OXIDOREDUCTASE CHAIN 5"/>
    <property type="match status" value="1"/>
</dbReference>
<feature type="transmembrane region" description="Helical" evidence="16">
    <location>
        <begin position="343"/>
        <end position="361"/>
    </location>
</feature>
<feature type="domain" description="NADH dehydrogenase subunit 5 C-terminal" evidence="19">
    <location>
        <begin position="438"/>
        <end position="631"/>
    </location>
</feature>
<evidence type="ECO:0000259" key="18">
    <source>
        <dbReference type="Pfam" id="PF00662"/>
    </source>
</evidence>
<evidence type="ECO:0000259" key="19">
    <source>
        <dbReference type="Pfam" id="PF06455"/>
    </source>
</evidence>
<evidence type="ECO:0000256" key="2">
    <source>
        <dbReference type="ARBA" id="ARBA00012944"/>
    </source>
</evidence>
<keyword evidence="11 16" id="KW-0520">NAD</keyword>
<feature type="transmembrane region" description="Helical" evidence="16">
    <location>
        <begin position="30"/>
        <end position="52"/>
    </location>
</feature>
<reference evidence="20" key="1">
    <citation type="submission" date="2014-02" db="EMBL/GenBank/DDBJ databases">
        <title>Complete mitochondrion genomes reveal florideophycean red algal diversity.</title>
        <authorList>
            <person name="Yang E.C."/>
            <person name="Yoon H.S."/>
        </authorList>
    </citation>
    <scope>NUCLEOTIDE SEQUENCE</scope>
</reference>
<dbReference type="InterPro" id="IPR018393">
    <property type="entry name" value="NADHpl_OxRdtase_5_subgr"/>
</dbReference>
<dbReference type="GO" id="GO:0042773">
    <property type="term" value="P:ATP synthesis coupled electron transport"/>
    <property type="evidence" value="ECO:0007669"/>
    <property type="project" value="InterPro"/>
</dbReference>
<feature type="transmembrane region" description="Helical" evidence="16">
    <location>
        <begin position="559"/>
        <end position="577"/>
    </location>
</feature>
<evidence type="ECO:0000256" key="16">
    <source>
        <dbReference type="RuleBase" id="RU003404"/>
    </source>
</evidence>
<feature type="transmembrane region" description="Helical" evidence="16">
    <location>
        <begin position="72"/>
        <end position="101"/>
    </location>
</feature>
<dbReference type="PRINTS" id="PR01435">
    <property type="entry name" value="NPOXDRDTASE5"/>
</dbReference>
<evidence type="ECO:0000256" key="4">
    <source>
        <dbReference type="ARBA" id="ARBA00022448"/>
    </source>
</evidence>
<evidence type="ECO:0000256" key="11">
    <source>
        <dbReference type="ARBA" id="ARBA00023027"/>
    </source>
</evidence>
<dbReference type="GO" id="GO:0003954">
    <property type="term" value="F:NADH dehydrogenase activity"/>
    <property type="evidence" value="ECO:0007669"/>
    <property type="project" value="TreeGrafter"/>
</dbReference>
<dbReference type="PRINTS" id="PR01434">
    <property type="entry name" value="NADHDHGNASE5"/>
</dbReference>
<gene>
    <name evidence="20" type="primary">nad5</name>
    <name evidence="20" type="ORF">Cjap.mt.35</name>
</gene>
<feature type="domain" description="NADH:quinone oxidoreductase/Mrp antiporter transmembrane" evidence="17">
    <location>
        <begin position="130"/>
        <end position="417"/>
    </location>
</feature>
<feature type="transmembrane region" description="Helical" evidence="16">
    <location>
        <begin position="465"/>
        <end position="485"/>
    </location>
</feature>
<dbReference type="InterPro" id="IPR003945">
    <property type="entry name" value="NU5C-like"/>
</dbReference>
<dbReference type="InterPro" id="IPR010934">
    <property type="entry name" value="NADH_DH_su5_C"/>
</dbReference>
<keyword evidence="10 16" id="KW-1133">Transmembrane helix</keyword>
<dbReference type="GO" id="GO:0005743">
    <property type="term" value="C:mitochondrial inner membrane"/>
    <property type="evidence" value="ECO:0007669"/>
    <property type="project" value="UniProtKB-SubCell"/>
</dbReference>
<dbReference type="AlphaFoldDB" id="A0A0E3DBJ4"/>
<dbReference type="Pfam" id="PF06455">
    <property type="entry name" value="NADH5_C"/>
    <property type="match status" value="1"/>
</dbReference>
<dbReference type="GO" id="GO:0008137">
    <property type="term" value="F:NADH dehydrogenase (ubiquinone) activity"/>
    <property type="evidence" value="ECO:0007669"/>
    <property type="project" value="UniProtKB-EC"/>
</dbReference>
<evidence type="ECO:0000256" key="7">
    <source>
        <dbReference type="ARBA" id="ARBA00022792"/>
    </source>
</evidence>
<feature type="transmembrane region" description="Helical" evidence="16">
    <location>
        <begin position="497"/>
        <end position="513"/>
    </location>
</feature>
<evidence type="ECO:0000256" key="12">
    <source>
        <dbReference type="ARBA" id="ARBA00023075"/>
    </source>
</evidence>
<keyword evidence="14 16" id="KW-0472">Membrane</keyword>
<dbReference type="InterPro" id="IPR001750">
    <property type="entry name" value="ND/Mrp_TM"/>
</dbReference>
<feature type="domain" description="NADH-Ubiquinone oxidoreductase (complex I) chain 5 N-terminal" evidence="18">
    <location>
        <begin position="64"/>
        <end position="114"/>
    </location>
</feature>
<dbReference type="EMBL" id="KJ398159">
    <property type="protein sequence ID" value="AHX02441.1"/>
    <property type="molecule type" value="Genomic_DNA"/>
</dbReference>
<evidence type="ECO:0000256" key="10">
    <source>
        <dbReference type="ARBA" id="ARBA00022989"/>
    </source>
</evidence>
<comment type="subcellular location">
    <subcellularLocation>
        <location evidence="1">Mitochondrion inner membrane</location>
        <topology evidence="1">Multi-pass membrane protein</topology>
    </subcellularLocation>
</comment>
<feature type="transmembrane region" description="Helical" evidence="16">
    <location>
        <begin position="136"/>
        <end position="155"/>
    </location>
</feature>
<dbReference type="GO" id="GO:0015990">
    <property type="term" value="P:electron transport coupled proton transport"/>
    <property type="evidence" value="ECO:0007669"/>
    <property type="project" value="TreeGrafter"/>
</dbReference>
<accession>A0A0E3DBJ4</accession>
<feature type="transmembrane region" description="Helical" evidence="16">
    <location>
        <begin position="589"/>
        <end position="609"/>
    </location>
</feature>
<protein>
    <recommendedName>
        <fullName evidence="3 16">NADH-ubiquinone oxidoreductase chain 5</fullName>
        <ecNumber evidence="2 16">7.1.1.2</ecNumber>
    </recommendedName>
</protein>